<reference evidence="2 3" key="1">
    <citation type="submission" date="2022-01" db="EMBL/GenBank/DDBJ databases">
        <title>Flavihumibacter sp. nov., isolated from sediment of a river.</title>
        <authorList>
            <person name="Liu H."/>
        </authorList>
    </citation>
    <scope>NUCLEOTIDE SEQUENCE [LARGE SCALE GENOMIC DNA]</scope>
    <source>
        <strain evidence="2 3">RY-1</strain>
    </source>
</reference>
<feature type="transmembrane region" description="Helical" evidence="1">
    <location>
        <begin position="192"/>
        <end position="212"/>
    </location>
</feature>
<dbReference type="EMBL" id="JAKEVY010000001">
    <property type="protein sequence ID" value="MCF1714129.1"/>
    <property type="molecule type" value="Genomic_DNA"/>
</dbReference>
<feature type="transmembrane region" description="Helical" evidence="1">
    <location>
        <begin position="53"/>
        <end position="73"/>
    </location>
</feature>
<feature type="transmembrane region" description="Helical" evidence="1">
    <location>
        <begin position="224"/>
        <end position="244"/>
    </location>
</feature>
<feature type="transmembrane region" description="Helical" evidence="1">
    <location>
        <begin position="290"/>
        <end position="310"/>
    </location>
</feature>
<sequence>MFPSGNHTDPAKTTPAKLVLPFYLYAALSFLTAAILLLISVKDFTGHFFNPHILAITHIMALGWCTMIILGASHQLVPVIIEGSLYSPVLAMSSFVLSAIGIPLLVYGFYQFNMGWPAKLGGILIVLAVLSYAVNLGLSISKSGKEAVQSSFILSASLWLLITTIVGLLLVYNFTIPLLQRNSVEYLSFHAHIGIVGWFLLLVIGVGSRLIPMFLISKYQQYGILWWIFGLVNGGLLAFAGFFLYNGAAYLFFIPLLMILAGLFLFIYYCYQAYRERIRKKVDDPMKLSLVSILLLALPALVMIVLLGMLTGMQQAPSKLVMAYGFLVFFGWLTAIILGMTFKTLPFIIWNKVYHRLLGKVKAPNPRELFNDKIVQAMLYCFFAGLGLFFMGILWESVLLLRLGGILLLVTAILYNWNVLYLLNHKAQS</sequence>
<feature type="transmembrane region" description="Helical" evidence="1">
    <location>
        <begin position="152"/>
        <end position="172"/>
    </location>
</feature>
<evidence type="ECO:0000256" key="1">
    <source>
        <dbReference type="SAM" id="Phobius"/>
    </source>
</evidence>
<dbReference type="Proteomes" id="UP001200145">
    <property type="component" value="Unassembled WGS sequence"/>
</dbReference>
<feature type="transmembrane region" description="Helical" evidence="1">
    <location>
        <begin position="322"/>
        <end position="342"/>
    </location>
</feature>
<keyword evidence="1" id="KW-0812">Transmembrane</keyword>
<feature type="transmembrane region" description="Helical" evidence="1">
    <location>
        <begin position="85"/>
        <end position="110"/>
    </location>
</feature>
<feature type="transmembrane region" description="Helical" evidence="1">
    <location>
        <begin position="250"/>
        <end position="269"/>
    </location>
</feature>
<name>A0ABS9BH07_9BACT</name>
<keyword evidence="3" id="KW-1185">Reference proteome</keyword>
<proteinExistence type="predicted"/>
<evidence type="ECO:0000313" key="3">
    <source>
        <dbReference type="Proteomes" id="UP001200145"/>
    </source>
</evidence>
<keyword evidence="1" id="KW-0472">Membrane</keyword>
<evidence type="ECO:0000313" key="2">
    <source>
        <dbReference type="EMBL" id="MCF1714129.1"/>
    </source>
</evidence>
<feature type="transmembrane region" description="Helical" evidence="1">
    <location>
        <begin position="377"/>
        <end position="395"/>
    </location>
</feature>
<accession>A0ABS9BH07</accession>
<comment type="caution">
    <text evidence="2">The sequence shown here is derived from an EMBL/GenBank/DDBJ whole genome shotgun (WGS) entry which is preliminary data.</text>
</comment>
<protein>
    <submittedName>
        <fullName evidence="2">Cytochrome C oxidase subunit I</fullName>
    </submittedName>
</protein>
<gene>
    <name evidence="2" type="ORF">L0U88_05770</name>
</gene>
<feature type="transmembrane region" description="Helical" evidence="1">
    <location>
        <begin position="401"/>
        <end position="423"/>
    </location>
</feature>
<dbReference type="RefSeq" id="WP_234864656.1">
    <property type="nucleotide sequence ID" value="NZ_JAKEVY010000001.1"/>
</dbReference>
<feature type="transmembrane region" description="Helical" evidence="1">
    <location>
        <begin position="122"/>
        <end position="140"/>
    </location>
</feature>
<keyword evidence="1" id="KW-1133">Transmembrane helix</keyword>
<dbReference type="Gene3D" id="1.20.210.10">
    <property type="entry name" value="Cytochrome c oxidase-like, subunit I domain"/>
    <property type="match status" value="1"/>
</dbReference>
<feature type="transmembrane region" description="Helical" evidence="1">
    <location>
        <begin position="22"/>
        <end position="41"/>
    </location>
</feature>
<organism evidence="2 3">
    <name type="scientific">Flavihumibacter fluminis</name>
    <dbReference type="NCBI Taxonomy" id="2909236"/>
    <lineage>
        <taxon>Bacteria</taxon>
        <taxon>Pseudomonadati</taxon>
        <taxon>Bacteroidota</taxon>
        <taxon>Chitinophagia</taxon>
        <taxon>Chitinophagales</taxon>
        <taxon>Chitinophagaceae</taxon>
        <taxon>Flavihumibacter</taxon>
    </lineage>
</organism>
<dbReference type="InterPro" id="IPR036927">
    <property type="entry name" value="Cyt_c_oxase-like_su1_sf"/>
</dbReference>